<comment type="caution">
    <text evidence="13">The sequence shown here is derived from an EMBL/GenBank/DDBJ whole genome shotgun (WGS) entry which is preliminary data.</text>
</comment>
<evidence type="ECO:0000256" key="7">
    <source>
        <dbReference type="ARBA" id="ARBA00022884"/>
    </source>
</evidence>
<keyword evidence="5 9" id="KW-0963">Cytoplasm</keyword>
<reference evidence="13 14" key="1">
    <citation type="submission" date="2023-04" db="EMBL/GenBank/DDBJ databases">
        <title>Genome of Basidiobolus ranarum AG-B5.</title>
        <authorList>
            <person name="Stajich J.E."/>
            <person name="Carter-House D."/>
            <person name="Gryganskyi A."/>
        </authorList>
    </citation>
    <scope>NUCLEOTIDE SEQUENCE [LARGE SCALE GENOMIC DNA]</scope>
    <source>
        <strain evidence="13 14">AG-B5</strain>
    </source>
</reference>
<keyword evidence="7 9" id="KW-0694">RNA-binding</keyword>
<evidence type="ECO:0000256" key="9">
    <source>
        <dbReference type="RuleBase" id="RU366037"/>
    </source>
</evidence>
<evidence type="ECO:0000256" key="1">
    <source>
        <dbReference type="ARBA" id="ARBA00004496"/>
    </source>
</evidence>
<dbReference type="Pfam" id="PF03810">
    <property type="entry name" value="IBN_N"/>
    <property type="match status" value="1"/>
</dbReference>
<dbReference type="SUPFAM" id="SSF48371">
    <property type="entry name" value="ARM repeat"/>
    <property type="match status" value="1"/>
</dbReference>
<feature type="domain" description="Exportin-T C-terminal" evidence="12">
    <location>
        <begin position="328"/>
        <end position="988"/>
    </location>
</feature>
<evidence type="ECO:0000256" key="6">
    <source>
        <dbReference type="ARBA" id="ARBA00022555"/>
    </source>
</evidence>
<evidence type="ECO:0000256" key="2">
    <source>
        <dbReference type="ARBA" id="ARBA00009466"/>
    </source>
</evidence>
<feature type="domain" description="Importin N-terminal" evidence="10">
    <location>
        <begin position="24"/>
        <end position="88"/>
    </location>
</feature>
<keyword evidence="4 9" id="KW-0813">Transport</keyword>
<name>A0ABR2WXX0_9FUNG</name>
<comment type="subcellular location">
    <subcellularLocation>
        <location evidence="1 9">Cytoplasm</location>
    </subcellularLocation>
    <subcellularLocation>
        <location evidence="9">Nucleus</location>
    </subcellularLocation>
    <text evidence="9">Shuttles between the nucleus and the cytoplasm.</text>
</comment>
<dbReference type="EMBL" id="JASJQH010000165">
    <property type="protein sequence ID" value="KAK9766337.1"/>
    <property type="molecule type" value="Genomic_DNA"/>
</dbReference>
<accession>A0ABR2WXX0</accession>
<dbReference type="InterPro" id="IPR045546">
    <property type="entry name" value="Exportin-T_C"/>
</dbReference>
<evidence type="ECO:0000259" key="12">
    <source>
        <dbReference type="Pfam" id="PF19282"/>
    </source>
</evidence>
<evidence type="ECO:0000256" key="8">
    <source>
        <dbReference type="ARBA" id="ARBA00023242"/>
    </source>
</evidence>
<keyword evidence="14" id="KW-1185">Reference proteome</keyword>
<evidence type="ECO:0000313" key="13">
    <source>
        <dbReference type="EMBL" id="KAK9766337.1"/>
    </source>
</evidence>
<evidence type="ECO:0000313" key="14">
    <source>
        <dbReference type="Proteomes" id="UP001479436"/>
    </source>
</evidence>
<organism evidence="13 14">
    <name type="scientific">Basidiobolus ranarum</name>
    <dbReference type="NCBI Taxonomy" id="34480"/>
    <lineage>
        <taxon>Eukaryota</taxon>
        <taxon>Fungi</taxon>
        <taxon>Fungi incertae sedis</taxon>
        <taxon>Zoopagomycota</taxon>
        <taxon>Entomophthoromycotina</taxon>
        <taxon>Basidiobolomycetes</taxon>
        <taxon>Basidiobolales</taxon>
        <taxon>Basidiobolaceae</taxon>
        <taxon>Basidiobolus</taxon>
    </lineage>
</organism>
<dbReference type="PANTHER" id="PTHR15952">
    <property type="entry name" value="EXPORTIN-T/LOS1"/>
    <property type="match status" value="1"/>
</dbReference>
<evidence type="ECO:0000256" key="4">
    <source>
        <dbReference type="ARBA" id="ARBA00022448"/>
    </source>
</evidence>
<protein>
    <recommendedName>
        <fullName evidence="3 9">Exportin-T</fullName>
    </recommendedName>
    <alternativeName>
        <fullName evidence="9">Exportin(tRNA)</fullName>
    </alternativeName>
    <alternativeName>
        <fullName evidence="9">tRNA exportin</fullName>
    </alternativeName>
</protein>
<keyword evidence="8 9" id="KW-0539">Nucleus</keyword>
<evidence type="ECO:0000259" key="11">
    <source>
        <dbReference type="Pfam" id="PF08389"/>
    </source>
</evidence>
<dbReference type="Gene3D" id="1.25.10.10">
    <property type="entry name" value="Leucine-rich Repeat Variant"/>
    <property type="match status" value="1"/>
</dbReference>
<dbReference type="InterPro" id="IPR011989">
    <property type="entry name" value="ARM-like"/>
</dbReference>
<gene>
    <name evidence="13" type="primary">LOS1</name>
    <name evidence="13" type="ORF">K7432_004660</name>
</gene>
<dbReference type="Pfam" id="PF19282">
    <property type="entry name" value="Exportin-T"/>
    <property type="match status" value="1"/>
</dbReference>
<dbReference type="InterPro" id="IPR001494">
    <property type="entry name" value="Importin-beta_N"/>
</dbReference>
<dbReference type="InterPro" id="IPR013598">
    <property type="entry name" value="Exportin-1/Importin-b-like"/>
</dbReference>
<dbReference type="PANTHER" id="PTHR15952:SF11">
    <property type="entry name" value="EXPORTIN-T"/>
    <property type="match status" value="1"/>
</dbReference>
<comment type="function">
    <text evidence="9">tRNA nucleus export receptor which facilitates tRNA translocation across the nuclear pore complex.</text>
</comment>
<dbReference type="Pfam" id="PF08389">
    <property type="entry name" value="Xpo1"/>
    <property type="match status" value="1"/>
</dbReference>
<keyword evidence="6 9" id="KW-0820">tRNA-binding</keyword>
<evidence type="ECO:0000256" key="5">
    <source>
        <dbReference type="ARBA" id="ARBA00022490"/>
    </source>
</evidence>
<evidence type="ECO:0000259" key="10">
    <source>
        <dbReference type="Pfam" id="PF03810"/>
    </source>
</evidence>
<sequence>MEQIEQAVACALSPNAEASLKSQATQYCEQIKASPEGWQLCLSLFVREPKSSSEARLFSLQVVEDVLQNRFNTLDASHALYIRQTFMEFINREYVVKSDNGGVDAEPAFLRNKLAHAVTLLFINLYPTTWPTFFSDFILLLTSNSVDSNKRTNPKVVDFFLRVLMAIDEEVVNVTVPRTKEEASRNSLIKDAMREGDVQKITSVWYELLTEYAAGEPEIAVLVLKLMGAYVSWVDINLIVTEPLINLLYQFLNQESLRTPAVECLVEIIGKGMRPLEKLSMLQVLNVGDVLGRMDTSDSDFAEHVAKLTNALGVELLFIWKQTESQPDARASSYTHIEKLLPYMLKFLGDEYDETSSAVFPFVSELLLMFKRQKKITNGLNSTQRELLASLIQVVVFKMKYDPDTEWDDEEEDDEEILFSELRKNLKLFFDSIAAIDQELFNNYVQSFIVSTFETIQNGGSTHWTDAELALHLAYLYGEATRGPMTFVTQQENGGVLTPLGEIVAKMVKSNVSAYPHPSIPLPFFENIVRYSQFFEVRSDFLPEVLGPFLDNRGLHNPRKITRSRSWYLFYRFVKLLKVHMSPFVDGMLNGLMDLLAIQVDISDNASGSSNSTSSFDSQLYLFETVGLLISADGVDASKQVEYLQFVFNPIVATIRECTNKALQAPDDPLIPIHLHHLVMAIGSVSKGFPEAKEGVAPIAQVFKQATECILVLLENMNKYEVVRESARFAFARLLNCLGSEILPYILPLINNMITECQVTELVDFLPFMGLVVHKFKPSIMNALNDLLLPLLNKVFTFLNQTATGTDEAVLLFDLRKSYLNFIVSILNAEMDDVFITEKNAPHLNTLLQSILYYALDGEDIPTQKIAIGILHKFVNIWGGSNTNGANTKSLAGFEQFIYEHIVRVCFEVPAKRSFDFGDGQAVLVFGELSSLQKSILLKQGPEFLNFMRGVYLPSVNCPPSMIEEYCQAIQQLELKQFKKYFQNFIRNST</sequence>
<feature type="domain" description="Exportin-1/Importin-beta-like" evidence="11">
    <location>
        <begin position="107"/>
        <end position="265"/>
    </location>
</feature>
<comment type="similarity">
    <text evidence="2 9">Belongs to the exportin family.</text>
</comment>
<proteinExistence type="inferred from homology"/>
<dbReference type="Proteomes" id="UP001479436">
    <property type="component" value="Unassembled WGS sequence"/>
</dbReference>
<dbReference type="InterPro" id="IPR016024">
    <property type="entry name" value="ARM-type_fold"/>
</dbReference>
<dbReference type="InterPro" id="IPR040017">
    <property type="entry name" value="XPOT"/>
</dbReference>
<evidence type="ECO:0000256" key="3">
    <source>
        <dbReference type="ARBA" id="ARBA00018928"/>
    </source>
</evidence>